<reference evidence="5" key="2">
    <citation type="submission" date="2015-01" db="EMBL/GenBank/DDBJ databases">
        <title>Evolutionary Origins and Diversification of the Mycorrhizal Mutualists.</title>
        <authorList>
            <consortium name="DOE Joint Genome Institute"/>
            <consortium name="Mycorrhizal Genomics Consortium"/>
            <person name="Kohler A."/>
            <person name="Kuo A."/>
            <person name="Nagy L.G."/>
            <person name="Floudas D."/>
            <person name="Copeland A."/>
            <person name="Barry K.W."/>
            <person name="Cichocki N."/>
            <person name="Veneault-Fourrey C."/>
            <person name="LaButti K."/>
            <person name="Lindquist E.A."/>
            <person name="Lipzen A."/>
            <person name="Lundell T."/>
            <person name="Morin E."/>
            <person name="Murat C."/>
            <person name="Riley R."/>
            <person name="Ohm R."/>
            <person name="Sun H."/>
            <person name="Tunlid A."/>
            <person name="Henrissat B."/>
            <person name="Grigoriev I.V."/>
            <person name="Hibbett D.S."/>
            <person name="Martin F."/>
        </authorList>
    </citation>
    <scope>NUCLEOTIDE SEQUENCE [LARGE SCALE GENOMIC DNA]</scope>
    <source>
        <strain evidence="5">Foug A</strain>
    </source>
</reference>
<gene>
    <name evidence="4" type="ORF">SCLCIDRAFT_804967</name>
</gene>
<feature type="transmembrane region" description="Helical" evidence="2">
    <location>
        <begin position="132"/>
        <end position="153"/>
    </location>
</feature>
<dbReference type="InParanoid" id="A0A0C3AC65"/>
<feature type="compositionally biased region" description="Basic and acidic residues" evidence="1">
    <location>
        <begin position="256"/>
        <end position="268"/>
    </location>
</feature>
<evidence type="ECO:0000259" key="3">
    <source>
        <dbReference type="Pfam" id="PF20151"/>
    </source>
</evidence>
<evidence type="ECO:0000313" key="4">
    <source>
        <dbReference type="EMBL" id="KIM62512.1"/>
    </source>
</evidence>
<keyword evidence="2" id="KW-0812">Transmembrane</keyword>
<accession>A0A0C3AC65</accession>
<keyword evidence="2" id="KW-1133">Transmembrane helix</keyword>
<protein>
    <recommendedName>
        <fullName evidence="3">DUF6533 domain-containing protein</fullName>
    </recommendedName>
</protein>
<evidence type="ECO:0000256" key="2">
    <source>
        <dbReference type="SAM" id="Phobius"/>
    </source>
</evidence>
<feature type="domain" description="DUF6533" evidence="3">
    <location>
        <begin position="21"/>
        <end position="62"/>
    </location>
</feature>
<feature type="transmembrane region" description="Helical" evidence="2">
    <location>
        <begin position="174"/>
        <end position="196"/>
    </location>
</feature>
<feature type="transmembrane region" description="Helical" evidence="2">
    <location>
        <begin position="12"/>
        <end position="31"/>
    </location>
</feature>
<dbReference type="EMBL" id="KN822042">
    <property type="protein sequence ID" value="KIM62512.1"/>
    <property type="molecule type" value="Genomic_DNA"/>
</dbReference>
<evidence type="ECO:0000313" key="5">
    <source>
        <dbReference type="Proteomes" id="UP000053989"/>
    </source>
</evidence>
<dbReference type="Proteomes" id="UP000053989">
    <property type="component" value="Unassembled WGS sequence"/>
</dbReference>
<feature type="transmembrane region" description="Helical" evidence="2">
    <location>
        <begin position="88"/>
        <end position="108"/>
    </location>
</feature>
<feature type="transmembrane region" description="Helical" evidence="2">
    <location>
        <begin position="51"/>
        <end position="76"/>
    </location>
</feature>
<evidence type="ECO:0000256" key="1">
    <source>
        <dbReference type="SAM" id="MobiDB-lite"/>
    </source>
</evidence>
<sequence>MDVDVLTFVHDLWLVQISLTVGYTLLWYDYFLTIGDEVEYIWKSSWTAVKVIYLLKRYGILVGQTVVGIQVDLVLLRAWALWGGSRHVLSSVIVGYTAVLISIVVGSADHEDLGDIELIAGVCYRRVPDRAWLLYFASLVLDTLVYCMTVYSLQAYRAGSPISGPLLFRGLMRSLTVFYFVNVFHDVVYITTWTVYGDSPKALMSTCFGLPVLAICSQRVVIDLRRIQPAFYGTEEVSKEVNRQMDALSLKIRHTRDKDQLSATREGDSNPDNEETRTGPTRIFSGDNRNEA</sequence>
<feature type="region of interest" description="Disordered" evidence="1">
    <location>
        <begin position="256"/>
        <end position="292"/>
    </location>
</feature>
<name>A0A0C3AC65_9AGAM</name>
<proteinExistence type="predicted"/>
<dbReference type="HOGENOM" id="CLU_035509_3_1_1"/>
<keyword evidence="5" id="KW-1185">Reference proteome</keyword>
<dbReference type="InterPro" id="IPR045340">
    <property type="entry name" value="DUF6533"/>
</dbReference>
<reference evidence="4 5" key="1">
    <citation type="submission" date="2014-04" db="EMBL/GenBank/DDBJ databases">
        <authorList>
            <consortium name="DOE Joint Genome Institute"/>
            <person name="Kuo A."/>
            <person name="Kohler A."/>
            <person name="Nagy L.G."/>
            <person name="Floudas D."/>
            <person name="Copeland A."/>
            <person name="Barry K.W."/>
            <person name="Cichocki N."/>
            <person name="Veneault-Fourrey C."/>
            <person name="LaButti K."/>
            <person name="Lindquist E.A."/>
            <person name="Lipzen A."/>
            <person name="Lundell T."/>
            <person name="Morin E."/>
            <person name="Murat C."/>
            <person name="Sun H."/>
            <person name="Tunlid A."/>
            <person name="Henrissat B."/>
            <person name="Grigoriev I.V."/>
            <person name="Hibbett D.S."/>
            <person name="Martin F."/>
            <person name="Nordberg H.P."/>
            <person name="Cantor M.N."/>
            <person name="Hua S.X."/>
        </authorList>
    </citation>
    <scope>NUCLEOTIDE SEQUENCE [LARGE SCALE GENOMIC DNA]</scope>
    <source>
        <strain evidence="4 5">Foug A</strain>
    </source>
</reference>
<organism evidence="4 5">
    <name type="scientific">Scleroderma citrinum Foug A</name>
    <dbReference type="NCBI Taxonomy" id="1036808"/>
    <lineage>
        <taxon>Eukaryota</taxon>
        <taxon>Fungi</taxon>
        <taxon>Dikarya</taxon>
        <taxon>Basidiomycota</taxon>
        <taxon>Agaricomycotina</taxon>
        <taxon>Agaricomycetes</taxon>
        <taxon>Agaricomycetidae</taxon>
        <taxon>Boletales</taxon>
        <taxon>Sclerodermatineae</taxon>
        <taxon>Sclerodermataceae</taxon>
        <taxon>Scleroderma</taxon>
    </lineage>
</organism>
<dbReference type="AlphaFoldDB" id="A0A0C3AC65"/>
<keyword evidence="2" id="KW-0472">Membrane</keyword>
<dbReference type="Pfam" id="PF20151">
    <property type="entry name" value="DUF6533"/>
    <property type="match status" value="1"/>
</dbReference>
<dbReference type="OrthoDB" id="2638860at2759"/>